<keyword evidence="6" id="KW-0808">Transferase</keyword>
<evidence type="ECO:0000256" key="6">
    <source>
        <dbReference type="ARBA" id="ARBA00022679"/>
    </source>
</evidence>
<evidence type="ECO:0000256" key="10">
    <source>
        <dbReference type="ARBA" id="ARBA00023012"/>
    </source>
</evidence>
<evidence type="ECO:0000256" key="7">
    <source>
        <dbReference type="ARBA" id="ARBA00022741"/>
    </source>
</evidence>
<dbReference type="InterPro" id="IPR010559">
    <property type="entry name" value="Sig_transdc_His_kin_internal"/>
</dbReference>
<evidence type="ECO:0000256" key="4">
    <source>
        <dbReference type="ARBA" id="ARBA00022475"/>
    </source>
</evidence>
<reference evidence="15" key="1">
    <citation type="submission" date="2020-09" db="EMBL/GenBank/DDBJ databases">
        <title>A novel bacterium of genus Paenibacillus, isolated from South China Sea.</title>
        <authorList>
            <person name="Huang H."/>
            <person name="Mo K."/>
            <person name="Hu Y."/>
        </authorList>
    </citation>
    <scope>NUCLEOTIDE SEQUENCE</scope>
    <source>
        <strain evidence="15">IB182493</strain>
    </source>
</reference>
<evidence type="ECO:0000256" key="8">
    <source>
        <dbReference type="ARBA" id="ARBA00022777"/>
    </source>
</evidence>
<evidence type="ECO:0000259" key="14">
    <source>
        <dbReference type="PROSITE" id="PS50885"/>
    </source>
</evidence>
<keyword evidence="9" id="KW-0067">ATP-binding</keyword>
<comment type="subcellular location">
    <subcellularLocation>
        <location evidence="2">Cell membrane</location>
        <topology evidence="2">Multi-pass membrane protein</topology>
    </subcellularLocation>
</comment>
<dbReference type="Gene3D" id="3.30.565.10">
    <property type="entry name" value="Histidine kinase-like ATPase, C-terminal domain"/>
    <property type="match status" value="1"/>
</dbReference>
<dbReference type="InterPro" id="IPR003660">
    <property type="entry name" value="HAMP_dom"/>
</dbReference>
<dbReference type="InterPro" id="IPR036890">
    <property type="entry name" value="HATPase_C_sf"/>
</dbReference>
<dbReference type="SMART" id="SM00387">
    <property type="entry name" value="HATPase_c"/>
    <property type="match status" value="1"/>
</dbReference>
<keyword evidence="8 15" id="KW-0418">Kinase</keyword>
<evidence type="ECO:0000256" key="1">
    <source>
        <dbReference type="ARBA" id="ARBA00000085"/>
    </source>
</evidence>
<dbReference type="SMART" id="SM00304">
    <property type="entry name" value="HAMP"/>
    <property type="match status" value="1"/>
</dbReference>
<dbReference type="SUPFAM" id="SSF55874">
    <property type="entry name" value="ATPase domain of HSP90 chaperone/DNA topoisomerase II/histidine kinase"/>
    <property type="match status" value="1"/>
</dbReference>
<feature type="domain" description="HAMP" evidence="14">
    <location>
        <begin position="306"/>
        <end position="358"/>
    </location>
</feature>
<evidence type="ECO:0000259" key="13">
    <source>
        <dbReference type="PROSITE" id="PS50109"/>
    </source>
</evidence>
<protein>
    <recommendedName>
        <fullName evidence="3">histidine kinase</fullName>
        <ecNumber evidence="3">2.7.13.3</ecNumber>
    </recommendedName>
</protein>
<dbReference type="InterPro" id="IPR004358">
    <property type="entry name" value="Sig_transdc_His_kin-like_C"/>
</dbReference>
<dbReference type="InterPro" id="IPR050640">
    <property type="entry name" value="Bact_2-comp_sensor_kinase"/>
</dbReference>
<dbReference type="Proteomes" id="UP000632125">
    <property type="component" value="Unassembled WGS sequence"/>
</dbReference>
<evidence type="ECO:0000313" key="15">
    <source>
        <dbReference type="EMBL" id="MBD2871835.1"/>
    </source>
</evidence>
<dbReference type="AlphaFoldDB" id="A0A927H894"/>
<keyword evidence="7" id="KW-0547">Nucleotide-binding</keyword>
<comment type="caution">
    <text evidence="15">The sequence shown here is derived from an EMBL/GenBank/DDBJ whole genome shotgun (WGS) entry which is preliminary data.</text>
</comment>
<keyword evidence="4" id="KW-1003">Cell membrane</keyword>
<dbReference type="CDD" id="cd06225">
    <property type="entry name" value="HAMP"/>
    <property type="match status" value="1"/>
</dbReference>
<dbReference type="PRINTS" id="PR00344">
    <property type="entry name" value="BCTRLSENSOR"/>
</dbReference>
<evidence type="ECO:0000256" key="12">
    <source>
        <dbReference type="SAM" id="Phobius"/>
    </source>
</evidence>
<gene>
    <name evidence="15" type="ORF">IDH41_24970</name>
</gene>
<feature type="transmembrane region" description="Helical" evidence="12">
    <location>
        <begin position="21"/>
        <end position="40"/>
    </location>
</feature>
<keyword evidence="16" id="KW-1185">Reference proteome</keyword>
<dbReference type="GO" id="GO:0005524">
    <property type="term" value="F:ATP binding"/>
    <property type="evidence" value="ECO:0007669"/>
    <property type="project" value="UniProtKB-KW"/>
</dbReference>
<evidence type="ECO:0000256" key="9">
    <source>
        <dbReference type="ARBA" id="ARBA00022840"/>
    </source>
</evidence>
<feature type="domain" description="Histidine kinase" evidence="13">
    <location>
        <begin position="469"/>
        <end position="568"/>
    </location>
</feature>
<evidence type="ECO:0000256" key="11">
    <source>
        <dbReference type="ARBA" id="ARBA00023136"/>
    </source>
</evidence>
<proteinExistence type="predicted"/>
<organism evidence="15 16">
    <name type="scientific">Paenibacillus arenilitoris</name>
    <dbReference type="NCBI Taxonomy" id="2772299"/>
    <lineage>
        <taxon>Bacteria</taxon>
        <taxon>Bacillati</taxon>
        <taxon>Bacillota</taxon>
        <taxon>Bacilli</taxon>
        <taxon>Bacillales</taxon>
        <taxon>Paenibacillaceae</taxon>
        <taxon>Paenibacillus</taxon>
    </lineage>
</organism>
<keyword evidence="12" id="KW-0812">Transmembrane</keyword>
<comment type="catalytic activity">
    <reaction evidence="1">
        <text>ATP + protein L-histidine = ADP + protein N-phospho-L-histidine.</text>
        <dbReference type="EC" id="2.7.13.3"/>
    </reaction>
</comment>
<keyword evidence="5" id="KW-0597">Phosphoprotein</keyword>
<evidence type="ECO:0000256" key="2">
    <source>
        <dbReference type="ARBA" id="ARBA00004651"/>
    </source>
</evidence>
<name>A0A927H894_9BACL</name>
<dbReference type="GO" id="GO:0000155">
    <property type="term" value="F:phosphorelay sensor kinase activity"/>
    <property type="evidence" value="ECO:0007669"/>
    <property type="project" value="InterPro"/>
</dbReference>
<dbReference type="SUPFAM" id="SSF158472">
    <property type="entry name" value="HAMP domain-like"/>
    <property type="match status" value="1"/>
</dbReference>
<dbReference type="Gene3D" id="6.10.340.10">
    <property type="match status" value="1"/>
</dbReference>
<evidence type="ECO:0000256" key="3">
    <source>
        <dbReference type="ARBA" id="ARBA00012438"/>
    </source>
</evidence>
<keyword evidence="11 12" id="KW-0472">Membrane</keyword>
<evidence type="ECO:0000256" key="5">
    <source>
        <dbReference type="ARBA" id="ARBA00022553"/>
    </source>
</evidence>
<dbReference type="InterPro" id="IPR005467">
    <property type="entry name" value="His_kinase_dom"/>
</dbReference>
<dbReference type="PROSITE" id="PS50885">
    <property type="entry name" value="HAMP"/>
    <property type="match status" value="1"/>
</dbReference>
<dbReference type="GO" id="GO:0005886">
    <property type="term" value="C:plasma membrane"/>
    <property type="evidence" value="ECO:0007669"/>
    <property type="project" value="UniProtKB-SubCell"/>
</dbReference>
<dbReference type="Pfam" id="PF06580">
    <property type="entry name" value="His_kinase"/>
    <property type="match status" value="1"/>
</dbReference>
<keyword evidence="12" id="KW-1133">Transmembrane helix</keyword>
<dbReference type="PROSITE" id="PS50109">
    <property type="entry name" value="HIS_KIN"/>
    <property type="match status" value="1"/>
</dbReference>
<sequence length="580" mass="66706">MNKLNPVLYFINNLRFKQKLILSYLLVVIIPMSVLGAYSYNQSKSLLIKQARIGIESNVKKMADSLDYKVKMYNAAIESISYNSTIVNVFHNEYNDYYEMYKDLEEKVDPLFNTIQFLNNDIRQVTVYTDNDMTERRNSILAVKRVEDAAWFKETMGSVQTNWFSEDGKLFAARRFVGTYRQDIRNLLYVELDAKKVFADLAIAGDRQYGIMITDRNRSILYANARFDEQDTEERIRRWIGEGREASDWPGLIAITCEIAEPGWSIVYYIPSDSVSVNAGIILKATITIEGICLLLVMILIWALSYSFVKRIHRLNRTMHMAAIGNLEIEASSDSKDEIGELTNRFGKMLKSFKAMIDEVYRSKIIQQDAEMKALQSQINPHFLYNSLSLINWKAIDIGADEISRITTTLSLFYRTTLNRGDDIIPVKGELDNTRAYIDIQLVMHEYRFDAVYDIDESLYAYDVIKLILQPVVENAIEHGIDQKRGGRGLLTIRGAEDGETIVFTVEDNGPGMTERQLEDVFVKKSQGYGLYNVQQRIRIFFGTQYGISAHSEPGQGTRITIVLPKYNKNKDEPRREQEP</sequence>
<feature type="transmembrane region" description="Helical" evidence="12">
    <location>
        <begin position="287"/>
        <end position="309"/>
    </location>
</feature>
<dbReference type="RefSeq" id="WP_190865996.1">
    <property type="nucleotide sequence ID" value="NZ_JACXIY010000037.1"/>
</dbReference>
<accession>A0A927H894</accession>
<evidence type="ECO:0000313" key="16">
    <source>
        <dbReference type="Proteomes" id="UP000632125"/>
    </source>
</evidence>
<dbReference type="EMBL" id="JACXIY010000037">
    <property type="protein sequence ID" value="MBD2871835.1"/>
    <property type="molecule type" value="Genomic_DNA"/>
</dbReference>
<dbReference type="InterPro" id="IPR003594">
    <property type="entry name" value="HATPase_dom"/>
</dbReference>
<dbReference type="EC" id="2.7.13.3" evidence="3"/>
<keyword evidence="10" id="KW-0902">Two-component regulatory system</keyword>
<dbReference type="PANTHER" id="PTHR34220:SF7">
    <property type="entry name" value="SENSOR HISTIDINE KINASE YPDA"/>
    <property type="match status" value="1"/>
</dbReference>
<dbReference type="PANTHER" id="PTHR34220">
    <property type="entry name" value="SENSOR HISTIDINE KINASE YPDA"/>
    <property type="match status" value="1"/>
</dbReference>
<dbReference type="Pfam" id="PF02518">
    <property type="entry name" value="HATPase_c"/>
    <property type="match status" value="1"/>
</dbReference>